<keyword evidence="3" id="KW-1185">Reference proteome</keyword>
<evidence type="ECO:0000313" key="3">
    <source>
        <dbReference type="Proteomes" id="UP000324897"/>
    </source>
</evidence>
<dbReference type="InterPro" id="IPR002083">
    <property type="entry name" value="MATH/TRAF_dom"/>
</dbReference>
<dbReference type="Pfam" id="PF22486">
    <property type="entry name" value="MATH_2"/>
    <property type="match status" value="1"/>
</dbReference>
<dbReference type="CDD" id="cd00121">
    <property type="entry name" value="MATH"/>
    <property type="match status" value="1"/>
</dbReference>
<evidence type="ECO:0000313" key="2">
    <source>
        <dbReference type="EMBL" id="TVU24148.1"/>
    </source>
</evidence>
<accession>A0A5J9ULG4</accession>
<dbReference type="PROSITE" id="PS50144">
    <property type="entry name" value="MATH"/>
    <property type="match status" value="1"/>
</dbReference>
<feature type="non-terminal residue" evidence="2">
    <location>
        <position position="1"/>
    </location>
</feature>
<protein>
    <recommendedName>
        <fullName evidence="1">MATH domain-containing protein</fullName>
    </recommendedName>
</protein>
<dbReference type="InterPro" id="IPR045005">
    <property type="entry name" value="BPM1-6"/>
</dbReference>
<dbReference type="PANTHER" id="PTHR26379:SF483">
    <property type="entry name" value="OS11G0619800 PROTEIN"/>
    <property type="match status" value="1"/>
</dbReference>
<reference evidence="2 3" key="1">
    <citation type="journal article" date="2019" name="Sci. Rep.">
        <title>A high-quality genome of Eragrostis curvula grass provides insights into Poaceae evolution and supports new strategies to enhance forage quality.</title>
        <authorList>
            <person name="Carballo J."/>
            <person name="Santos B.A.C.M."/>
            <person name="Zappacosta D."/>
            <person name="Garbus I."/>
            <person name="Selva J.P."/>
            <person name="Gallo C.A."/>
            <person name="Diaz A."/>
            <person name="Albertini E."/>
            <person name="Caccamo M."/>
            <person name="Echenique V."/>
        </authorList>
    </citation>
    <scope>NUCLEOTIDE SEQUENCE [LARGE SCALE GENOMIC DNA]</scope>
    <source>
        <strain evidence="3">cv. Victoria</strain>
        <tissue evidence="2">Leaf</tissue>
    </source>
</reference>
<evidence type="ECO:0000259" key="1">
    <source>
        <dbReference type="PROSITE" id="PS50144"/>
    </source>
</evidence>
<dbReference type="EMBL" id="RWGY01000013">
    <property type="protein sequence ID" value="TVU24148.1"/>
    <property type="molecule type" value="Genomic_DNA"/>
</dbReference>
<proteinExistence type="predicted"/>
<name>A0A5J9ULG4_9POAL</name>
<dbReference type="AlphaFoldDB" id="A0A5J9ULG4"/>
<gene>
    <name evidence="2" type="ORF">EJB05_26549</name>
</gene>
<comment type="caution">
    <text evidence="2">The sequence shown here is derived from an EMBL/GenBank/DDBJ whole genome shotgun (WGS) entry which is preliminary data.</text>
</comment>
<organism evidence="2 3">
    <name type="scientific">Eragrostis curvula</name>
    <name type="common">weeping love grass</name>
    <dbReference type="NCBI Taxonomy" id="38414"/>
    <lineage>
        <taxon>Eukaryota</taxon>
        <taxon>Viridiplantae</taxon>
        <taxon>Streptophyta</taxon>
        <taxon>Embryophyta</taxon>
        <taxon>Tracheophyta</taxon>
        <taxon>Spermatophyta</taxon>
        <taxon>Magnoliopsida</taxon>
        <taxon>Liliopsida</taxon>
        <taxon>Poales</taxon>
        <taxon>Poaceae</taxon>
        <taxon>PACMAD clade</taxon>
        <taxon>Chloridoideae</taxon>
        <taxon>Eragrostideae</taxon>
        <taxon>Eragrostidinae</taxon>
        <taxon>Eragrostis</taxon>
    </lineage>
</organism>
<dbReference type="Gene3D" id="2.60.210.10">
    <property type="entry name" value="Apoptosis, Tumor Necrosis Factor Receptor Associated Protein 2, Chain A"/>
    <property type="match status" value="1"/>
</dbReference>
<feature type="domain" description="MATH" evidence="1">
    <location>
        <begin position="72"/>
        <end position="178"/>
    </location>
</feature>
<dbReference type="Gramene" id="TVU24148">
    <property type="protein sequence ID" value="TVU24148"/>
    <property type="gene ID" value="EJB05_26549"/>
</dbReference>
<dbReference type="PANTHER" id="PTHR26379">
    <property type="entry name" value="BTB/POZ AND MATH DOMAIN-CONTAINING PROTEIN 1"/>
    <property type="match status" value="1"/>
</dbReference>
<dbReference type="OrthoDB" id="662532at2759"/>
<dbReference type="Proteomes" id="UP000324897">
    <property type="component" value="Chromosome 2"/>
</dbReference>
<dbReference type="SUPFAM" id="SSF49599">
    <property type="entry name" value="TRAF domain-like"/>
    <property type="match status" value="1"/>
</dbReference>
<sequence length="224" mass="24182">KKKNQSMTSKAMAMMSRVSSARKSACRVDPASVFRCSSSSVVSLSSVTLNDSAATDAGDGVGTSTIVAEAVTGWHVLKVQGFSETKGLLGVGNCVCSGAFTVGGHKWHVLYYPDGIGHSDWISILIRFEDVSGHSKTTIISQFSGMCPTLGFLDYISRVTLKSSPYLYDDIFKIKCEITVYGDMHSKTTRPRYPWCHLLRAGPSLSMGRVGDRTGPPNSEVRIA</sequence>
<dbReference type="InterPro" id="IPR008974">
    <property type="entry name" value="TRAF-like"/>
</dbReference>
<dbReference type="GO" id="GO:0016567">
    <property type="term" value="P:protein ubiquitination"/>
    <property type="evidence" value="ECO:0007669"/>
    <property type="project" value="InterPro"/>
</dbReference>